<keyword evidence="8" id="KW-0851">Voltage-gated channel</keyword>
<dbReference type="Proteomes" id="UP001152797">
    <property type="component" value="Unassembled WGS sequence"/>
</dbReference>
<evidence type="ECO:0000313" key="22">
    <source>
        <dbReference type="EMBL" id="CAL4775637.1"/>
    </source>
</evidence>
<evidence type="ECO:0000256" key="9">
    <source>
        <dbReference type="ARBA" id="ARBA00022989"/>
    </source>
</evidence>
<sequence length="1353" mass="153190">MSRYGREEETTKEPIGESASAPPVSAPPVSAPTAGEDSDSSDSDSESDTSSSSASSVSESSSEEEMDPALMEELPEDANKETEAAKKQRHLELARSAQLRRNDLMALLGDLPPEEAEKAIQNAFVVVKTDENQTALAEVVGVEPSAPYNCRHPEHPKEVKRLVVQLRCKRGVSEKFIKASAISSTSIEESHIQQWSKVMARCRIDPELVLDRLKDRAEQISRNKHIDYTEDTVKDILAQKKKIEFDAQKQSRMACNVQIGLTQMDISSIKEFEMAQLAKDHKAAEEHLHKMEKKEYEAQEHWFETRRDLYGVKEINRMNVERQKRDDAHALKYALEHEEQEQTKINPFERRACRPVSAWDTSLTFVEELEEMKRQRLAREARAKQAQEAKAQAKVVKVAEEAGNVKEGMEKMEKMEKMASSAEGNIGNIECLKGSKGKDGEEDELDELDKMINAAREQTEQNQRENGEDDDAEMASQLKASQGRVQLGSAGVRKLQTLESDSDDEAPPKVRELSAEERDQQEMNEQTMDMLKMSTSELNCQGYNWKSAAQTEFHPPGAPIEPMVGEAASPPKPKHVELPPETAPESAEVTSPLPIGTQISGKGHRDASPQSHVNKSLFGDWISTWTQHSDATAVVDLYPHVSWQWEHKTGWRDYTRKVSTKIELAYRSGETKTRVQTGKKGAVPMEIFFEDMLQHDPVTGNTRNVQRSGAWSRWQRFKRLCASVARALETGRPRKERFADYQKRRQEHHAEMEHVETQEFEEEGPYGKHCCGLLAKSPLFFSSTMMAVVAYTIWLGIDADWNPVHSLHDSEPIFQIVENLFCVIFTAELIIRFCGFQKKRRCLRDPWFLFDLVLALLMMLEVWIMPIIFIFAPDVSDWFQQFTLLRTLRLARLARLTSLLRAFPEAMMLLKGIYAAVRGVVTTLCLLVVMLFIFGLIFKSQALENQALADRYFSSLFHSMWTLFMHATLLDGPSIVYLDIEAGLSRFMAGLFVLFIFISAFTVMNMLIGILCEVINKVSDTEKEEAQIRWLKRHLQDIFECYDVNQDKHIGVKEFDLLLKNLEFRETLLQFGTDIQTFGEIVQAEYTSKTSSMSFGELVSYVLRLKGGNGAQVTDIADLRKCVKQLEVRLENSGMLHENYAATRPPRVESIKVRIKRARGLRNSDVVPGTGQSDVYCKCVVLGKPTTGVRTRVVQDNISPIWDEEFVMADYQAGEHLRFQLFDQDLPLLKEDDYLGSVVLESSRFCPQGFEGELRLTGAGQGVEAYLEVKVKVKLLPDEEDLGDQPQTSETVNSICSNESAGASNLAMILARLDDVYAVQKGLQEQLRRVEERMDIVEVAVTRTATPDLRGFS</sequence>
<feature type="compositionally biased region" description="Acidic residues" evidence="15">
    <location>
        <begin position="36"/>
        <end position="47"/>
    </location>
</feature>
<evidence type="ECO:0000256" key="10">
    <source>
        <dbReference type="ARBA" id="ARBA00023065"/>
    </source>
</evidence>
<evidence type="ECO:0000256" key="5">
    <source>
        <dbReference type="ARBA" id="ARBA00022673"/>
    </source>
</evidence>
<evidence type="ECO:0000313" key="20">
    <source>
        <dbReference type="EMBL" id="CAI3988325.1"/>
    </source>
</evidence>
<dbReference type="PROSITE" id="PS50222">
    <property type="entry name" value="EF_HAND_2"/>
    <property type="match status" value="1"/>
</dbReference>
<keyword evidence="4" id="KW-0109">Calcium transport</keyword>
<dbReference type="Gene3D" id="1.10.287.70">
    <property type="match status" value="1"/>
</dbReference>
<dbReference type="PROSITE" id="PS50918">
    <property type="entry name" value="WWE"/>
    <property type="match status" value="1"/>
</dbReference>
<feature type="region of interest" description="Disordered" evidence="15">
    <location>
        <begin position="564"/>
        <end position="592"/>
    </location>
</feature>
<accession>A0A9P1FVI2</accession>
<dbReference type="OrthoDB" id="412919at2759"/>
<dbReference type="Pfam" id="PF02825">
    <property type="entry name" value="WWE"/>
    <property type="match status" value="1"/>
</dbReference>
<dbReference type="Gene3D" id="3.90.70.200">
    <property type="entry name" value="Plus-3 domain"/>
    <property type="match status" value="1"/>
</dbReference>
<dbReference type="SMART" id="SM00239">
    <property type="entry name" value="C2"/>
    <property type="match status" value="1"/>
</dbReference>
<evidence type="ECO:0000256" key="15">
    <source>
        <dbReference type="SAM" id="MobiDB-lite"/>
    </source>
</evidence>
<evidence type="ECO:0000256" key="7">
    <source>
        <dbReference type="ARBA" id="ARBA00022837"/>
    </source>
</evidence>
<feature type="region of interest" description="Disordered" evidence="15">
    <location>
        <begin position="1"/>
        <end position="70"/>
    </location>
</feature>
<evidence type="ECO:0000259" key="17">
    <source>
        <dbReference type="PROSITE" id="PS50004"/>
    </source>
</evidence>
<dbReference type="InterPro" id="IPR005821">
    <property type="entry name" value="Ion_trans_dom"/>
</dbReference>
<keyword evidence="3" id="KW-0597">Phosphoprotein</keyword>
<dbReference type="InterPro" id="IPR000008">
    <property type="entry name" value="C2_dom"/>
</dbReference>
<proteinExistence type="predicted"/>
<keyword evidence="23" id="KW-1185">Reference proteome</keyword>
<evidence type="ECO:0000256" key="11">
    <source>
        <dbReference type="ARBA" id="ARBA00023136"/>
    </source>
</evidence>
<dbReference type="InterPro" id="IPR050599">
    <property type="entry name" value="VDCC_alpha-1_subunit"/>
</dbReference>
<feature type="domain" description="C2" evidence="17">
    <location>
        <begin position="1132"/>
        <end position="1256"/>
    </location>
</feature>
<keyword evidence="14" id="KW-0175">Coiled coil</keyword>
<dbReference type="Gene3D" id="1.20.120.350">
    <property type="entry name" value="Voltage-gated potassium channels. Chain C"/>
    <property type="match status" value="1"/>
</dbReference>
<name>A0A9P1FVI2_9DINO</name>
<keyword evidence="10" id="KW-0406">Ion transport</keyword>
<keyword evidence="2" id="KW-0813">Transport</keyword>
<dbReference type="PROSITE" id="PS50004">
    <property type="entry name" value="C2"/>
    <property type="match status" value="1"/>
</dbReference>
<reference evidence="20" key="1">
    <citation type="submission" date="2022-10" db="EMBL/GenBank/DDBJ databases">
        <authorList>
            <person name="Chen Y."/>
            <person name="Dougan E. K."/>
            <person name="Chan C."/>
            <person name="Rhodes N."/>
            <person name="Thang M."/>
        </authorList>
    </citation>
    <scope>NUCLEOTIDE SEQUENCE</scope>
</reference>
<dbReference type="InterPro" id="IPR027359">
    <property type="entry name" value="Volt_channel_dom_sf"/>
</dbReference>
<dbReference type="InterPro" id="IPR035892">
    <property type="entry name" value="C2_domain_sf"/>
</dbReference>
<evidence type="ECO:0000256" key="16">
    <source>
        <dbReference type="SAM" id="Phobius"/>
    </source>
</evidence>
<dbReference type="GO" id="GO:0005509">
    <property type="term" value="F:calcium ion binding"/>
    <property type="evidence" value="ECO:0007669"/>
    <property type="project" value="InterPro"/>
</dbReference>
<evidence type="ECO:0000259" key="19">
    <source>
        <dbReference type="PROSITE" id="PS50918"/>
    </source>
</evidence>
<feature type="compositionally biased region" description="Low complexity" evidence="15">
    <location>
        <begin position="48"/>
        <end position="60"/>
    </location>
</feature>
<dbReference type="InterPro" id="IPR011992">
    <property type="entry name" value="EF-hand-dom_pair"/>
</dbReference>
<dbReference type="InterPro" id="IPR037197">
    <property type="entry name" value="WWE_dom_sf"/>
</dbReference>
<dbReference type="PANTHER" id="PTHR45628">
    <property type="entry name" value="VOLTAGE-DEPENDENT CALCIUM CHANNEL TYPE A SUBUNIT ALPHA-1"/>
    <property type="match status" value="1"/>
</dbReference>
<dbReference type="InterPro" id="IPR002048">
    <property type="entry name" value="EF_hand_dom"/>
</dbReference>
<evidence type="ECO:0000313" key="21">
    <source>
        <dbReference type="EMBL" id="CAL1141700.1"/>
    </source>
</evidence>
<keyword evidence="13" id="KW-0407">Ion channel</keyword>
<feature type="compositionally biased region" description="Basic and acidic residues" evidence="15">
    <location>
        <begin position="1"/>
        <end position="15"/>
    </location>
</feature>
<keyword evidence="5" id="KW-0107">Calcium channel</keyword>
<dbReference type="Gene3D" id="3.30.720.50">
    <property type="match status" value="1"/>
</dbReference>
<organism evidence="20">
    <name type="scientific">Cladocopium goreaui</name>
    <dbReference type="NCBI Taxonomy" id="2562237"/>
    <lineage>
        <taxon>Eukaryota</taxon>
        <taxon>Sar</taxon>
        <taxon>Alveolata</taxon>
        <taxon>Dinophyceae</taxon>
        <taxon>Suessiales</taxon>
        <taxon>Symbiodiniaceae</taxon>
        <taxon>Cladocopium</taxon>
    </lineage>
</organism>
<feature type="transmembrane region" description="Helical" evidence="16">
    <location>
        <begin position="915"/>
        <end position="938"/>
    </location>
</feature>
<dbReference type="Pfam" id="PF00168">
    <property type="entry name" value="C2"/>
    <property type="match status" value="1"/>
</dbReference>
<evidence type="ECO:0000256" key="4">
    <source>
        <dbReference type="ARBA" id="ARBA00022568"/>
    </source>
</evidence>
<dbReference type="EMBL" id="CAMXCT010001255">
    <property type="protein sequence ID" value="CAI3988325.1"/>
    <property type="molecule type" value="Genomic_DNA"/>
</dbReference>
<dbReference type="EMBL" id="CAMXCT030001255">
    <property type="protein sequence ID" value="CAL4775637.1"/>
    <property type="molecule type" value="Genomic_DNA"/>
</dbReference>
<feature type="coiled-coil region" evidence="14">
    <location>
        <begin position="1313"/>
        <end position="1340"/>
    </location>
</feature>
<keyword evidence="9 16" id="KW-1133">Transmembrane helix</keyword>
<evidence type="ECO:0000313" key="23">
    <source>
        <dbReference type="Proteomes" id="UP001152797"/>
    </source>
</evidence>
<dbReference type="InterPro" id="IPR004170">
    <property type="entry name" value="WWE_dom"/>
</dbReference>
<feature type="transmembrane region" description="Helical" evidence="16">
    <location>
        <begin position="847"/>
        <end position="872"/>
    </location>
</feature>
<keyword evidence="7" id="KW-0106">Calcium</keyword>
<feature type="compositionally biased region" description="Basic and acidic residues" evidence="15">
    <location>
        <begin position="506"/>
        <end position="521"/>
    </location>
</feature>
<dbReference type="GO" id="GO:0008331">
    <property type="term" value="F:high voltage-gated calcium channel activity"/>
    <property type="evidence" value="ECO:0007669"/>
    <property type="project" value="TreeGrafter"/>
</dbReference>
<reference evidence="21" key="2">
    <citation type="submission" date="2024-04" db="EMBL/GenBank/DDBJ databases">
        <authorList>
            <person name="Chen Y."/>
            <person name="Shah S."/>
            <person name="Dougan E. K."/>
            <person name="Thang M."/>
            <person name="Chan C."/>
        </authorList>
    </citation>
    <scope>NUCLEOTIDE SEQUENCE [LARGE SCALE GENOMIC DNA]</scope>
</reference>
<evidence type="ECO:0000256" key="13">
    <source>
        <dbReference type="ARBA" id="ARBA00023303"/>
    </source>
</evidence>
<evidence type="ECO:0000259" key="18">
    <source>
        <dbReference type="PROSITE" id="PS50222"/>
    </source>
</evidence>
<evidence type="ECO:0000256" key="3">
    <source>
        <dbReference type="ARBA" id="ARBA00022553"/>
    </source>
</evidence>
<evidence type="ECO:0000256" key="6">
    <source>
        <dbReference type="ARBA" id="ARBA00022692"/>
    </source>
</evidence>
<feature type="transmembrane region" description="Helical" evidence="16">
    <location>
        <begin position="813"/>
        <end position="835"/>
    </location>
</feature>
<dbReference type="GO" id="GO:0005891">
    <property type="term" value="C:voltage-gated calcium channel complex"/>
    <property type="evidence" value="ECO:0007669"/>
    <property type="project" value="TreeGrafter"/>
</dbReference>
<dbReference type="Gene3D" id="2.60.40.150">
    <property type="entry name" value="C2 domain"/>
    <property type="match status" value="1"/>
</dbReference>
<evidence type="ECO:0000256" key="14">
    <source>
        <dbReference type="SAM" id="Coils"/>
    </source>
</evidence>
<dbReference type="SUPFAM" id="SSF47473">
    <property type="entry name" value="EF-hand"/>
    <property type="match status" value="1"/>
</dbReference>
<dbReference type="EMBL" id="CAMXCT020001255">
    <property type="protein sequence ID" value="CAL1141700.1"/>
    <property type="molecule type" value="Genomic_DNA"/>
</dbReference>
<dbReference type="PANTHER" id="PTHR45628:SF7">
    <property type="entry name" value="VOLTAGE-DEPENDENT CALCIUM CHANNEL TYPE A SUBUNIT ALPHA-1"/>
    <property type="match status" value="1"/>
</dbReference>
<evidence type="ECO:0000256" key="2">
    <source>
        <dbReference type="ARBA" id="ARBA00022448"/>
    </source>
</evidence>
<keyword evidence="12" id="KW-0325">Glycoprotein</keyword>
<keyword evidence="11 16" id="KW-0472">Membrane</keyword>
<dbReference type="SUPFAM" id="SSF81324">
    <property type="entry name" value="Voltage-gated potassium channels"/>
    <property type="match status" value="1"/>
</dbReference>
<dbReference type="CDD" id="cd00030">
    <property type="entry name" value="C2"/>
    <property type="match status" value="1"/>
</dbReference>
<dbReference type="GO" id="GO:0003677">
    <property type="term" value="F:DNA binding"/>
    <property type="evidence" value="ECO:0007669"/>
    <property type="project" value="InterPro"/>
</dbReference>
<dbReference type="InterPro" id="IPR018247">
    <property type="entry name" value="EF_Hand_1_Ca_BS"/>
</dbReference>
<feature type="domain" description="EF-hand" evidence="18">
    <location>
        <begin position="1030"/>
        <end position="1065"/>
    </location>
</feature>
<evidence type="ECO:0000256" key="1">
    <source>
        <dbReference type="ARBA" id="ARBA00004141"/>
    </source>
</evidence>
<dbReference type="SUPFAM" id="SSF117839">
    <property type="entry name" value="WWE domain"/>
    <property type="match status" value="1"/>
</dbReference>
<feature type="transmembrane region" description="Helical" evidence="16">
    <location>
        <begin position="958"/>
        <end position="978"/>
    </location>
</feature>
<feature type="region of interest" description="Disordered" evidence="15">
    <location>
        <begin position="458"/>
        <end position="521"/>
    </location>
</feature>
<evidence type="ECO:0000256" key="8">
    <source>
        <dbReference type="ARBA" id="ARBA00022882"/>
    </source>
</evidence>
<dbReference type="Pfam" id="PF00520">
    <property type="entry name" value="Ion_trans"/>
    <property type="match status" value="1"/>
</dbReference>
<evidence type="ECO:0000256" key="12">
    <source>
        <dbReference type="ARBA" id="ARBA00023180"/>
    </source>
</evidence>
<comment type="caution">
    <text evidence="20">The sequence shown here is derived from an EMBL/GenBank/DDBJ whole genome shotgun (WGS) entry which is preliminary data.</text>
</comment>
<protein>
    <submittedName>
        <fullName evidence="22">Voltage-dependent P/Q-type calcium channel subunit alpha-1A (Brain calcium channel I) (BI) (Calcium channel, L type, alpha-1 polypeptide isoform 4) (Voltage-gated calcium channel subunit alpha Cav2.1)</fullName>
    </submittedName>
</protein>
<dbReference type="InterPro" id="IPR036128">
    <property type="entry name" value="Plus3-like_sf"/>
</dbReference>
<dbReference type="GO" id="GO:0098703">
    <property type="term" value="P:calcium ion import across plasma membrane"/>
    <property type="evidence" value="ECO:0007669"/>
    <property type="project" value="TreeGrafter"/>
</dbReference>
<feature type="domain" description="WWE" evidence="19">
    <location>
        <begin position="627"/>
        <end position="707"/>
    </location>
</feature>
<keyword evidence="6 16" id="KW-0812">Transmembrane</keyword>
<gene>
    <name evidence="20" type="ORF">C1SCF055_LOCUS15517</name>
</gene>
<dbReference type="PROSITE" id="PS00018">
    <property type="entry name" value="EF_HAND_1"/>
    <property type="match status" value="1"/>
</dbReference>
<feature type="transmembrane region" description="Helical" evidence="16">
    <location>
        <begin position="990"/>
        <end position="1011"/>
    </location>
</feature>
<dbReference type="SUPFAM" id="SSF49562">
    <property type="entry name" value="C2 domain (Calcium/lipid-binding domain, CaLB)"/>
    <property type="match status" value="1"/>
</dbReference>
<comment type="subcellular location">
    <subcellularLocation>
        <location evidence="1">Membrane</location>
        <topology evidence="1">Multi-pass membrane protein</topology>
    </subcellularLocation>
</comment>